<keyword evidence="16" id="KW-0325">Glycoprotein</keyword>
<accession>A0A7G3AC91</accession>
<dbReference type="GO" id="GO:0004016">
    <property type="term" value="F:adenylate cyclase activity"/>
    <property type="evidence" value="ECO:0007669"/>
    <property type="project" value="UniProtKB-EC"/>
</dbReference>
<evidence type="ECO:0000256" key="22">
    <source>
        <dbReference type="ARBA" id="ARBA00081427"/>
    </source>
</evidence>
<feature type="transmembrane region" description="Helical" evidence="25">
    <location>
        <begin position="935"/>
        <end position="958"/>
    </location>
</feature>
<keyword evidence="11" id="KW-0067">ATP-binding</keyword>
<feature type="transmembrane region" description="Helical" evidence="25">
    <location>
        <begin position="131"/>
        <end position="154"/>
    </location>
</feature>
<dbReference type="PROSITE" id="PS50125">
    <property type="entry name" value="GUANYLATE_CYCLASE_2"/>
    <property type="match status" value="2"/>
</dbReference>
<evidence type="ECO:0000313" key="27">
    <source>
        <dbReference type="EMBL" id="MBC1169184.1"/>
    </source>
</evidence>
<dbReference type="GO" id="GO:0007189">
    <property type="term" value="P:adenylate cyclase-activating G protein-coupled receptor signaling pathway"/>
    <property type="evidence" value="ECO:0007669"/>
    <property type="project" value="TreeGrafter"/>
</dbReference>
<keyword evidence="17" id="KW-0464">Manganese</keyword>
<evidence type="ECO:0000256" key="18">
    <source>
        <dbReference type="ARBA" id="ARBA00023239"/>
    </source>
</evidence>
<name>A0A7G3AC91_LUTLO</name>
<protein>
    <recommendedName>
        <fullName evidence="19">Adenylate cyclase type 9</fullName>
        <ecNumber evidence="5">4.6.1.1</ecNumber>
    </recommendedName>
    <alternativeName>
        <fullName evidence="22">ATP pyrophosphate-lyase 9</fullName>
    </alternativeName>
    <alternativeName>
        <fullName evidence="20">Adenylate cyclase type IX</fullName>
    </alternativeName>
    <alternativeName>
        <fullName evidence="21">Adenylyl cyclase 9</fullName>
    </alternativeName>
</protein>
<evidence type="ECO:0000256" key="20">
    <source>
        <dbReference type="ARBA" id="ARBA00081225"/>
    </source>
</evidence>
<evidence type="ECO:0000256" key="11">
    <source>
        <dbReference type="ARBA" id="ARBA00022840"/>
    </source>
</evidence>
<dbReference type="SMART" id="SM00044">
    <property type="entry name" value="CYCc"/>
    <property type="match status" value="2"/>
</dbReference>
<feature type="region of interest" description="Disordered" evidence="24">
    <location>
        <begin position="659"/>
        <end position="682"/>
    </location>
</feature>
<evidence type="ECO:0000256" key="23">
    <source>
        <dbReference type="RuleBase" id="RU000405"/>
    </source>
</evidence>
<comment type="subcellular location">
    <subcellularLocation>
        <location evidence="4">Cell membrane</location>
        <topology evidence="4">Multi-pass membrane protein</topology>
    </subcellularLocation>
</comment>
<dbReference type="InterPro" id="IPR001054">
    <property type="entry name" value="A/G_cyclase"/>
</dbReference>
<keyword evidence="18 23" id="KW-0456">Lyase</keyword>
<evidence type="ECO:0000256" key="10">
    <source>
        <dbReference type="ARBA" id="ARBA00022741"/>
    </source>
</evidence>
<dbReference type="CDD" id="cd07302">
    <property type="entry name" value="CHD"/>
    <property type="match status" value="2"/>
</dbReference>
<keyword evidence="6" id="KW-1003">Cell membrane</keyword>
<evidence type="ECO:0000256" key="17">
    <source>
        <dbReference type="ARBA" id="ARBA00023211"/>
    </source>
</evidence>
<dbReference type="FunFam" id="3.30.70.1230:FF:000014">
    <property type="entry name" value="adenylate cyclase type 9"/>
    <property type="match status" value="1"/>
</dbReference>
<keyword evidence="10" id="KW-0547">Nucleotide-binding</keyword>
<evidence type="ECO:0000256" key="1">
    <source>
        <dbReference type="ARBA" id="ARBA00001593"/>
    </source>
</evidence>
<feature type="transmembrane region" description="Helical" evidence="25">
    <location>
        <begin position="69"/>
        <end position="87"/>
    </location>
</feature>
<keyword evidence="14" id="KW-0115">cAMP biosynthesis</keyword>
<dbReference type="FunFam" id="3.30.70.1230:FF:000008">
    <property type="entry name" value="Adenylate cyclase type 9"/>
    <property type="match status" value="1"/>
</dbReference>
<feature type="transmembrane region" description="Helical" evidence="25">
    <location>
        <begin position="43"/>
        <end position="63"/>
    </location>
</feature>
<evidence type="ECO:0000256" key="8">
    <source>
        <dbReference type="ARBA" id="ARBA00022723"/>
    </source>
</evidence>
<dbReference type="GO" id="GO:0035556">
    <property type="term" value="P:intracellular signal transduction"/>
    <property type="evidence" value="ECO:0007669"/>
    <property type="project" value="InterPro"/>
</dbReference>
<evidence type="ECO:0000256" key="4">
    <source>
        <dbReference type="ARBA" id="ARBA00004651"/>
    </source>
</evidence>
<feature type="domain" description="Guanylate cyclase" evidence="26">
    <location>
        <begin position="239"/>
        <end position="366"/>
    </location>
</feature>
<keyword evidence="12" id="KW-0460">Magnesium</keyword>
<feature type="transmembrane region" description="Helical" evidence="25">
    <location>
        <begin position="970"/>
        <end position="989"/>
    </location>
</feature>
<evidence type="ECO:0000256" key="13">
    <source>
        <dbReference type="ARBA" id="ARBA00022989"/>
    </source>
</evidence>
<feature type="transmembrane region" description="Helical" evidence="25">
    <location>
        <begin position="996"/>
        <end position="1014"/>
    </location>
</feature>
<dbReference type="InterPro" id="IPR029787">
    <property type="entry name" value="Nucleotide_cyclase"/>
</dbReference>
<evidence type="ECO:0000256" key="14">
    <source>
        <dbReference type="ARBA" id="ARBA00022998"/>
    </source>
</evidence>
<evidence type="ECO:0000256" key="12">
    <source>
        <dbReference type="ARBA" id="ARBA00022842"/>
    </source>
</evidence>
<evidence type="ECO:0000256" key="3">
    <source>
        <dbReference type="ARBA" id="ARBA00001946"/>
    </source>
</evidence>
<dbReference type="InterPro" id="IPR018297">
    <property type="entry name" value="A/G_cyclase_CS"/>
</dbReference>
<evidence type="ECO:0000256" key="16">
    <source>
        <dbReference type="ARBA" id="ARBA00023180"/>
    </source>
</evidence>
<dbReference type="Pfam" id="PF00211">
    <property type="entry name" value="Guanylate_cyc"/>
    <property type="match status" value="2"/>
</dbReference>
<dbReference type="PANTHER" id="PTHR45627">
    <property type="entry name" value="ADENYLATE CYCLASE TYPE 1"/>
    <property type="match status" value="1"/>
</dbReference>
<keyword evidence="13 25" id="KW-1133">Transmembrane helix</keyword>
<dbReference type="VEuPathDB" id="VectorBase:LLONM1_010416"/>
<dbReference type="Gene3D" id="3.30.70.1230">
    <property type="entry name" value="Nucleotide cyclase"/>
    <property type="match status" value="2"/>
</dbReference>
<dbReference type="SUPFAM" id="SSF55073">
    <property type="entry name" value="Nucleotide cyclase"/>
    <property type="match status" value="2"/>
</dbReference>
<feature type="transmembrane region" description="Helical" evidence="25">
    <location>
        <begin position="860"/>
        <end position="880"/>
    </location>
</feature>
<evidence type="ECO:0000256" key="25">
    <source>
        <dbReference type="SAM" id="Phobius"/>
    </source>
</evidence>
<dbReference type="GO" id="GO:0005886">
    <property type="term" value="C:plasma membrane"/>
    <property type="evidence" value="ECO:0007669"/>
    <property type="project" value="UniProtKB-SubCell"/>
</dbReference>
<sequence>MIYFLTVAKLNSLVSIAFGVCILLCLVTVWLTYSKIYESRTQLVTVCVACSICLLSLLFVTLSGRTFSALGHFATCIEVILLIYTLMPLPLWQCVSISVLYSILFETLHFTFQNFYYSSSQEDSNLSCRVIIVRCLLHLCVHMVGLHVLVMNVVRMRCTFMKVGQNLLIRRQLEMEKQLKEKMIHSVMPPKVADMLMKEGSTMDTGPDQKRSYSLHPRLSNDVKSLFRPFHMHSMDNVSILFADIVGFTKMSTTKTAEQLVEILNDLFERFDELCTLNGCEKISTLGDCYYCVSGCPEPRADHAMCCVEMGLGMIQAVRIFDAQKNEGVKMRVGVHTGSVLCGIVGTRRVKFDVWSNDVTLANRMESTGTPEQVHVSEETRKFLGDGYILKEGDEVFGHRTYFVLGKKCTSMDMSRSEVDVSKEGACQLLIPHFDGFTNGVQLSRSVTNLSSIQPTVPPASPIGVTSTSLTPSPILSTRPRLASLSRVTKYLTGANHAPIEVSNRLGSQQPAPTIIVTTKSLPGSLDSDAEDTCCRGSHRKTEEDKHAAMRKYSAKLRGWRVPRFLRKTDDPAADARNTKDDCDSAKKQEPLLCPEQNGYQQVPVVVETPAAPATHTLDIPRVTTSGSNCSPSQCSMFDDIIDVRSYISHSRSDISPFGRSGSYRSQCGRSPQGVGGEVTPGACGRSRSSTGCAPIAISLQQRNCSSPWIEVLSMCPSAHSRKDSGIRSNSRRSSIHHVNGVQPGLGASTQRVSGYFTSSQSSLAGTPNIANEPPYVDPLAACLQQLRKQSDLQLIRCVKENAKSQRSYLVKPPVSKVTLFFRSWQMEREFRSKAHRFGQENTEGPPTLATPRYNTYIDLLVSVFIFLTVSLSLFLLVPITLSVGYQAWLVLFAVFSFIQFLAVFVCSKQMIRLSHGHTKSNGLFDRFFDAVSNWYPWHICGSILMSLPVISIFVNLTTLDTDALAPYEFHYGLLLFICVIHYCNFTQLNCWLRNLLALVAAVAFIGITCYQWHAFVTLQGKNQDAIILFPDALNVTKPHLAEFLHDEIRFLKFYQIEIYIDLILLLFLVCFLNREYEIGYRLTFYGSAVANQDKIRVQHMKNQADMLLHNIIPKHVAEQLKNTAKYSENYHDVGIIFASIINFNEMYDESYLGGKEYLRVLNELIGDFDELLSRPEFQCVEKIKSIGSTFMAASGLDPSTRGENNQHLRALIEFSCAMQHVVDAFNKDLLEFNLILRIGFNIGDVTAGVIGTSKLYYDIWGDAVNVASRMDSTGVAGRIQVGKDCLPYLEDAYDFEPRGSVYVKGKDNMEVYLLKGKKTFPHGES</sequence>
<comment type="similarity">
    <text evidence="23">Belongs to the adenylyl cyclase class-4/guanylyl cyclase family.</text>
</comment>
<evidence type="ECO:0000256" key="21">
    <source>
        <dbReference type="ARBA" id="ARBA00081232"/>
    </source>
</evidence>
<dbReference type="EMBL" id="GITU01000481">
    <property type="protein sequence ID" value="MBC1169184.1"/>
    <property type="molecule type" value="Transcribed_RNA"/>
</dbReference>
<feature type="transmembrane region" description="Helical" evidence="25">
    <location>
        <begin position="12"/>
        <end position="31"/>
    </location>
</feature>
<evidence type="ECO:0000256" key="6">
    <source>
        <dbReference type="ARBA" id="ARBA00022475"/>
    </source>
</evidence>
<feature type="transmembrane region" description="Helical" evidence="25">
    <location>
        <begin position="1054"/>
        <end position="1073"/>
    </location>
</feature>
<feature type="region of interest" description="Disordered" evidence="24">
    <location>
        <begin position="720"/>
        <end position="747"/>
    </location>
</feature>
<comment type="cofactor">
    <cofactor evidence="2">
        <name>Mn(2+)</name>
        <dbReference type="ChEBI" id="CHEBI:29035"/>
    </cofactor>
</comment>
<evidence type="ECO:0000256" key="15">
    <source>
        <dbReference type="ARBA" id="ARBA00023136"/>
    </source>
</evidence>
<evidence type="ECO:0000256" key="7">
    <source>
        <dbReference type="ARBA" id="ARBA00022692"/>
    </source>
</evidence>
<evidence type="ECO:0000256" key="24">
    <source>
        <dbReference type="SAM" id="MobiDB-lite"/>
    </source>
</evidence>
<feature type="transmembrane region" description="Helical" evidence="25">
    <location>
        <begin position="886"/>
        <end position="907"/>
    </location>
</feature>
<evidence type="ECO:0000256" key="5">
    <source>
        <dbReference type="ARBA" id="ARBA00012201"/>
    </source>
</evidence>
<comment type="cofactor">
    <cofactor evidence="3">
        <name>Mg(2+)</name>
        <dbReference type="ChEBI" id="CHEBI:18420"/>
    </cofactor>
</comment>
<dbReference type="EC" id="4.6.1.1" evidence="5"/>
<organism evidence="27">
    <name type="scientific">Lutzomyia longipalpis</name>
    <name type="common">Sand fly</name>
    <dbReference type="NCBI Taxonomy" id="7200"/>
    <lineage>
        <taxon>Eukaryota</taxon>
        <taxon>Metazoa</taxon>
        <taxon>Ecdysozoa</taxon>
        <taxon>Arthropoda</taxon>
        <taxon>Hexapoda</taxon>
        <taxon>Insecta</taxon>
        <taxon>Pterygota</taxon>
        <taxon>Neoptera</taxon>
        <taxon>Endopterygota</taxon>
        <taxon>Diptera</taxon>
        <taxon>Nematocera</taxon>
        <taxon>Psychodoidea</taxon>
        <taxon>Psychodidae</taxon>
        <taxon>Lutzomyia</taxon>
        <taxon>Lutzomyia</taxon>
    </lineage>
</organism>
<evidence type="ECO:0000256" key="2">
    <source>
        <dbReference type="ARBA" id="ARBA00001936"/>
    </source>
</evidence>
<feature type="domain" description="Guanylate cyclase" evidence="26">
    <location>
        <begin position="1135"/>
        <end position="1272"/>
    </location>
</feature>
<keyword evidence="15 25" id="KW-0472">Membrane</keyword>
<reference evidence="27" key="1">
    <citation type="journal article" date="2020" name="BMC">
        <title>Leishmania infection induces a limited differential gene expression in the sand fly midgut.</title>
        <authorList>
            <person name="Coutinho-Abreu I.V."/>
            <person name="Serafim T.D."/>
            <person name="Meneses C."/>
            <person name="Kamhawi S."/>
            <person name="Oliveira F."/>
            <person name="Valenzuela J.G."/>
        </authorList>
    </citation>
    <scope>NUCLEOTIDE SEQUENCE</scope>
    <source>
        <strain evidence="27">Jacobina</strain>
        <tissue evidence="27">Midgut</tissue>
    </source>
</reference>
<comment type="catalytic activity">
    <reaction evidence="1">
        <text>ATP = 3',5'-cyclic AMP + diphosphate</text>
        <dbReference type="Rhea" id="RHEA:15389"/>
        <dbReference type="ChEBI" id="CHEBI:30616"/>
        <dbReference type="ChEBI" id="CHEBI:33019"/>
        <dbReference type="ChEBI" id="CHEBI:58165"/>
        <dbReference type="EC" id="4.6.1.1"/>
    </reaction>
</comment>
<keyword evidence="7 25" id="KW-0812">Transmembrane</keyword>
<dbReference type="GO" id="GO:0046872">
    <property type="term" value="F:metal ion binding"/>
    <property type="evidence" value="ECO:0007669"/>
    <property type="project" value="UniProtKB-KW"/>
</dbReference>
<feature type="region of interest" description="Disordered" evidence="24">
    <location>
        <begin position="520"/>
        <end position="541"/>
    </location>
</feature>
<dbReference type="PANTHER" id="PTHR45627:SF8">
    <property type="entry name" value="ADENYLATE CYCLASE TYPE 9"/>
    <property type="match status" value="1"/>
</dbReference>
<dbReference type="PROSITE" id="PS00452">
    <property type="entry name" value="GUANYLATE_CYCLASE_1"/>
    <property type="match status" value="2"/>
</dbReference>
<dbReference type="GO" id="GO:0006171">
    <property type="term" value="P:cAMP biosynthetic process"/>
    <property type="evidence" value="ECO:0007669"/>
    <property type="project" value="UniProtKB-KW"/>
</dbReference>
<evidence type="ECO:0000256" key="19">
    <source>
        <dbReference type="ARBA" id="ARBA00070496"/>
    </source>
</evidence>
<evidence type="ECO:0000256" key="9">
    <source>
        <dbReference type="ARBA" id="ARBA00022737"/>
    </source>
</evidence>
<proteinExistence type="inferred from homology"/>
<evidence type="ECO:0000259" key="26">
    <source>
        <dbReference type="PROSITE" id="PS50125"/>
    </source>
</evidence>
<dbReference type="GO" id="GO:0005524">
    <property type="term" value="F:ATP binding"/>
    <property type="evidence" value="ECO:0007669"/>
    <property type="project" value="UniProtKB-KW"/>
</dbReference>
<keyword evidence="9" id="KW-0677">Repeat</keyword>
<keyword evidence="8" id="KW-0479">Metal-binding</keyword>